<gene>
    <name evidence="2" type="ORF">MYCIT1_LOCUS28201</name>
</gene>
<feature type="signal peptide" evidence="1">
    <location>
        <begin position="1"/>
        <end position="18"/>
    </location>
</feature>
<name>A0AAD2K4I6_9AGAR</name>
<proteinExistence type="predicted"/>
<evidence type="ECO:0000256" key="1">
    <source>
        <dbReference type="SAM" id="SignalP"/>
    </source>
</evidence>
<keyword evidence="1" id="KW-0732">Signal</keyword>
<evidence type="ECO:0000313" key="2">
    <source>
        <dbReference type="EMBL" id="CAK5278695.1"/>
    </source>
</evidence>
<accession>A0AAD2K4I6</accession>
<dbReference type="EMBL" id="CAVNYO010000424">
    <property type="protein sequence ID" value="CAK5278695.1"/>
    <property type="molecule type" value="Genomic_DNA"/>
</dbReference>
<sequence>MRVRVLACGTSFLIAASASFNLRRGLNQVCLNNYGGSHRSSLYPVITTSNNNCVSISAEPIHPNRRNVFRGGVKVESRVGHFCGCLWGGRVVPRRVAPFLFQTSLVLL</sequence>
<comment type="caution">
    <text evidence="2">The sequence shown here is derived from an EMBL/GenBank/DDBJ whole genome shotgun (WGS) entry which is preliminary data.</text>
</comment>
<evidence type="ECO:0000313" key="3">
    <source>
        <dbReference type="Proteomes" id="UP001295794"/>
    </source>
</evidence>
<reference evidence="2" key="1">
    <citation type="submission" date="2023-11" db="EMBL/GenBank/DDBJ databases">
        <authorList>
            <person name="De Vega J J."/>
            <person name="De Vega J J."/>
        </authorList>
    </citation>
    <scope>NUCLEOTIDE SEQUENCE</scope>
</reference>
<feature type="non-terminal residue" evidence="2">
    <location>
        <position position="1"/>
    </location>
</feature>
<protein>
    <recommendedName>
        <fullName evidence="4">Secreted protein</fullName>
    </recommendedName>
</protein>
<evidence type="ECO:0008006" key="4">
    <source>
        <dbReference type="Google" id="ProtNLM"/>
    </source>
</evidence>
<feature type="chain" id="PRO_5041961612" description="Secreted protein" evidence="1">
    <location>
        <begin position="19"/>
        <end position="108"/>
    </location>
</feature>
<dbReference type="AlphaFoldDB" id="A0AAD2K4I6"/>
<organism evidence="2 3">
    <name type="scientific">Mycena citricolor</name>
    <dbReference type="NCBI Taxonomy" id="2018698"/>
    <lineage>
        <taxon>Eukaryota</taxon>
        <taxon>Fungi</taxon>
        <taxon>Dikarya</taxon>
        <taxon>Basidiomycota</taxon>
        <taxon>Agaricomycotina</taxon>
        <taxon>Agaricomycetes</taxon>
        <taxon>Agaricomycetidae</taxon>
        <taxon>Agaricales</taxon>
        <taxon>Marasmiineae</taxon>
        <taxon>Mycenaceae</taxon>
        <taxon>Mycena</taxon>
    </lineage>
</organism>
<keyword evidence="3" id="KW-1185">Reference proteome</keyword>
<dbReference type="Proteomes" id="UP001295794">
    <property type="component" value="Unassembled WGS sequence"/>
</dbReference>